<protein>
    <recommendedName>
        <fullName evidence="3">Arrestin-like N-terminal domain-containing protein</fullName>
    </recommendedName>
</protein>
<dbReference type="OrthoDB" id="3230530at2759"/>
<dbReference type="HOGENOM" id="CLU_014309_1_0_1"/>
<keyword evidence="2" id="KW-1185">Reference proteome</keyword>
<sequence>MAHLSLTTVSGNSVIRHFPFQGYLGLTPVHIEGIVQIRLEAKQKRIPAKLLTVSVRAYESRRTGNSQTRVLVDYSQTLWSKPSDQPHAELGDFQSPFKITLPKGVVGFSTVNYQDYRTYWRVEATLEHAVAFKSDIVLSKHFDLLLTRHDISRPLSPPPLPSGPDIDPALPLRTDKPRAPVLHYNISTPVHAVGPTDLLFTSVFIRPVDKSVKLRSASLLVERRLVLHDDRPSSPLSANRFRAHISLRPSPAEHGSADDVFAFGVVRSPSSPVVATPSNIYPSPPTSREGTGRQKTVTSTVAVGQAAAFSLDRETGVWTKTISLPWPASKGQSRWPIGETVRGALGSVSFWVKVKVAPMMPATPALLIACRL</sequence>
<gene>
    <name evidence="1" type="ORF">PHACADRAFT_101605</name>
</gene>
<dbReference type="KEGG" id="pco:PHACADRAFT_101605"/>
<dbReference type="STRING" id="650164.K5VZ83"/>
<evidence type="ECO:0008006" key="3">
    <source>
        <dbReference type="Google" id="ProtNLM"/>
    </source>
</evidence>
<organism evidence="1 2">
    <name type="scientific">Phanerochaete carnosa (strain HHB-10118-sp)</name>
    <name type="common">White-rot fungus</name>
    <name type="synonym">Peniophora carnosa</name>
    <dbReference type="NCBI Taxonomy" id="650164"/>
    <lineage>
        <taxon>Eukaryota</taxon>
        <taxon>Fungi</taxon>
        <taxon>Dikarya</taxon>
        <taxon>Basidiomycota</taxon>
        <taxon>Agaricomycotina</taxon>
        <taxon>Agaricomycetes</taxon>
        <taxon>Polyporales</taxon>
        <taxon>Phanerochaetaceae</taxon>
        <taxon>Phanerochaete</taxon>
    </lineage>
</organism>
<name>K5VZ83_PHACS</name>
<accession>K5VZ83</accession>
<proteinExistence type="predicted"/>
<dbReference type="GeneID" id="18907201"/>
<dbReference type="EMBL" id="JH930476">
    <property type="protein sequence ID" value="EKM51909.1"/>
    <property type="molecule type" value="Genomic_DNA"/>
</dbReference>
<dbReference type="RefSeq" id="XP_007399702.1">
    <property type="nucleotide sequence ID" value="XM_007399640.1"/>
</dbReference>
<reference evidence="1 2" key="1">
    <citation type="journal article" date="2012" name="BMC Genomics">
        <title>Comparative genomics of the white-rot fungi, Phanerochaete carnosa and P. chrysosporium, to elucidate the genetic basis of the distinct wood types they colonize.</title>
        <authorList>
            <person name="Suzuki H."/>
            <person name="MacDonald J."/>
            <person name="Syed K."/>
            <person name="Salamov A."/>
            <person name="Hori C."/>
            <person name="Aerts A."/>
            <person name="Henrissat B."/>
            <person name="Wiebenga A."/>
            <person name="vanKuyk P.A."/>
            <person name="Barry K."/>
            <person name="Lindquist E."/>
            <person name="LaButti K."/>
            <person name="Lapidus A."/>
            <person name="Lucas S."/>
            <person name="Coutinho P."/>
            <person name="Gong Y."/>
            <person name="Samejima M."/>
            <person name="Mahadevan R."/>
            <person name="Abou-Zaid M."/>
            <person name="de Vries R.P."/>
            <person name="Igarashi K."/>
            <person name="Yadav J.S."/>
            <person name="Grigoriev I.V."/>
            <person name="Master E.R."/>
        </authorList>
    </citation>
    <scope>NUCLEOTIDE SEQUENCE [LARGE SCALE GENOMIC DNA]</scope>
    <source>
        <strain evidence="1 2">HHB-10118-sp</strain>
    </source>
</reference>
<dbReference type="InParanoid" id="K5VZ83"/>
<evidence type="ECO:0000313" key="1">
    <source>
        <dbReference type="EMBL" id="EKM51909.1"/>
    </source>
</evidence>
<evidence type="ECO:0000313" key="2">
    <source>
        <dbReference type="Proteomes" id="UP000008370"/>
    </source>
</evidence>
<dbReference type="AlphaFoldDB" id="K5VZ83"/>
<dbReference type="Proteomes" id="UP000008370">
    <property type="component" value="Unassembled WGS sequence"/>
</dbReference>